<dbReference type="PROSITE" id="PS50110">
    <property type="entry name" value="RESPONSE_REGULATORY"/>
    <property type="match status" value="1"/>
</dbReference>
<evidence type="ECO:0000313" key="5">
    <source>
        <dbReference type="Proteomes" id="UP000199514"/>
    </source>
</evidence>
<accession>A0A1I1MN78</accession>
<sequence length="251" mass="28729">MAKIKTLIVDDEQSARTLLRKIIEEHCPALEIVDEAADVKTAVKLINNNPIELVLLDIEMPNENGFALFEYFNQPTFETIFCTAYSDYAVKAFEVSAIDYILKPISIAKLILAVEKSIKILGQNQLLNRVNALKENLTVNKLQKIALPLSDGLQFIKLEDIYYFEADGAYTHVVTPQQSYLACKRLKEFDDLLNEDTRFFRAHRSFFVNIQQIKKYVKKEGASLLFENNKLIPIAREKKNEFDEFIGGISV</sequence>
<reference evidence="4 5" key="1">
    <citation type="submission" date="2016-10" db="EMBL/GenBank/DDBJ databases">
        <authorList>
            <person name="de Groot N.N."/>
        </authorList>
    </citation>
    <scope>NUCLEOTIDE SEQUENCE [LARGE SCALE GENOMIC DNA]</scope>
    <source>
        <strain evidence="4 5">DSM 6793</strain>
    </source>
</reference>
<dbReference type="Pfam" id="PF04397">
    <property type="entry name" value="LytTR"/>
    <property type="match status" value="1"/>
</dbReference>
<dbReference type="PANTHER" id="PTHR37299">
    <property type="entry name" value="TRANSCRIPTIONAL REGULATOR-RELATED"/>
    <property type="match status" value="1"/>
</dbReference>
<dbReference type="InterPro" id="IPR046947">
    <property type="entry name" value="LytR-like"/>
</dbReference>
<proteinExistence type="predicted"/>
<dbReference type="InterPro" id="IPR011006">
    <property type="entry name" value="CheY-like_superfamily"/>
</dbReference>
<evidence type="ECO:0000256" key="1">
    <source>
        <dbReference type="PROSITE-ProRule" id="PRU00169"/>
    </source>
</evidence>
<dbReference type="OrthoDB" id="1646880at2"/>
<dbReference type="EMBL" id="FOLE01000010">
    <property type="protein sequence ID" value="SFC84063.1"/>
    <property type="molecule type" value="Genomic_DNA"/>
</dbReference>
<dbReference type="GO" id="GO:0003677">
    <property type="term" value="F:DNA binding"/>
    <property type="evidence" value="ECO:0007669"/>
    <property type="project" value="InterPro"/>
</dbReference>
<dbReference type="STRING" id="927664.SAMN05421780_110164"/>
<feature type="domain" description="Response regulatory" evidence="2">
    <location>
        <begin position="5"/>
        <end position="118"/>
    </location>
</feature>
<keyword evidence="5" id="KW-1185">Reference proteome</keyword>
<evidence type="ECO:0000259" key="3">
    <source>
        <dbReference type="PROSITE" id="PS50930"/>
    </source>
</evidence>
<keyword evidence="1" id="KW-0597">Phosphoprotein</keyword>
<dbReference type="AlphaFoldDB" id="A0A1I1MN78"/>
<dbReference type="Gene3D" id="2.40.50.1020">
    <property type="entry name" value="LytTr DNA-binding domain"/>
    <property type="match status" value="1"/>
</dbReference>
<dbReference type="GO" id="GO:0000156">
    <property type="term" value="F:phosphorelay response regulator activity"/>
    <property type="evidence" value="ECO:0007669"/>
    <property type="project" value="InterPro"/>
</dbReference>
<feature type="modified residue" description="4-aspartylphosphate" evidence="1">
    <location>
        <position position="57"/>
    </location>
</feature>
<dbReference type="Gene3D" id="3.40.50.2300">
    <property type="match status" value="1"/>
</dbReference>
<dbReference type="InterPro" id="IPR007492">
    <property type="entry name" value="LytTR_DNA-bd_dom"/>
</dbReference>
<dbReference type="SMART" id="SM00850">
    <property type="entry name" value="LytTR"/>
    <property type="match status" value="1"/>
</dbReference>
<name>A0A1I1MN78_9BACT</name>
<dbReference type="PANTHER" id="PTHR37299:SF1">
    <property type="entry name" value="STAGE 0 SPORULATION PROTEIN A HOMOLOG"/>
    <property type="match status" value="1"/>
</dbReference>
<gene>
    <name evidence="4" type="ORF">SAMN05421780_110164</name>
</gene>
<evidence type="ECO:0000313" key="4">
    <source>
        <dbReference type="EMBL" id="SFC84063.1"/>
    </source>
</evidence>
<dbReference type="SMART" id="SM00448">
    <property type="entry name" value="REC"/>
    <property type="match status" value="1"/>
</dbReference>
<dbReference type="InterPro" id="IPR001789">
    <property type="entry name" value="Sig_transdc_resp-reg_receiver"/>
</dbReference>
<evidence type="ECO:0000259" key="2">
    <source>
        <dbReference type="PROSITE" id="PS50110"/>
    </source>
</evidence>
<protein>
    <submittedName>
        <fullName evidence="4">Two-component system, LytT family, response regulator</fullName>
    </submittedName>
</protein>
<dbReference type="SUPFAM" id="SSF52172">
    <property type="entry name" value="CheY-like"/>
    <property type="match status" value="1"/>
</dbReference>
<feature type="domain" description="HTH LytTR-type" evidence="3">
    <location>
        <begin position="145"/>
        <end position="248"/>
    </location>
</feature>
<dbReference type="Pfam" id="PF00072">
    <property type="entry name" value="Response_reg"/>
    <property type="match status" value="1"/>
</dbReference>
<dbReference type="Proteomes" id="UP000199514">
    <property type="component" value="Unassembled WGS sequence"/>
</dbReference>
<dbReference type="PROSITE" id="PS50930">
    <property type="entry name" value="HTH_LYTTR"/>
    <property type="match status" value="1"/>
</dbReference>
<dbReference type="RefSeq" id="WP_143084002.1">
    <property type="nucleotide sequence ID" value="NZ_FOLE01000010.1"/>
</dbReference>
<organism evidence="4 5">
    <name type="scientific">Flexibacter flexilis DSM 6793</name>
    <dbReference type="NCBI Taxonomy" id="927664"/>
    <lineage>
        <taxon>Bacteria</taxon>
        <taxon>Pseudomonadati</taxon>
        <taxon>Bacteroidota</taxon>
        <taxon>Cytophagia</taxon>
        <taxon>Cytophagales</taxon>
        <taxon>Flexibacteraceae</taxon>
        <taxon>Flexibacter</taxon>
    </lineage>
</organism>